<evidence type="ECO:0000313" key="3">
    <source>
        <dbReference type="Proteomes" id="UP000041254"/>
    </source>
</evidence>
<organism evidence="2 3">
    <name type="scientific">Vitrella brassicaformis (strain CCMP3155)</name>
    <dbReference type="NCBI Taxonomy" id="1169540"/>
    <lineage>
        <taxon>Eukaryota</taxon>
        <taxon>Sar</taxon>
        <taxon>Alveolata</taxon>
        <taxon>Colpodellida</taxon>
        <taxon>Vitrellaceae</taxon>
        <taxon>Vitrella</taxon>
    </lineage>
</organism>
<name>A0A0G4GAJ8_VITBC</name>
<gene>
    <name evidence="2" type="ORF">Vbra_22722</name>
</gene>
<evidence type="ECO:0000256" key="1">
    <source>
        <dbReference type="SAM" id="MobiDB-lite"/>
    </source>
</evidence>
<protein>
    <submittedName>
        <fullName evidence="2">Uncharacterized protein</fullName>
    </submittedName>
</protein>
<dbReference type="Proteomes" id="UP000041254">
    <property type="component" value="Unassembled WGS sequence"/>
</dbReference>
<sequence>MYRNGLLPEEREKAPRFTTLYTKLVEVSNVYGGRHVSVGAHIKMAIQRAAKLQGGPMYPIVFDTALVADLHARVERIEGKSVVVAPSKALVPRSPATGGATSSAAAAAASGSPQHNVRVPNGCCLNCVRGHRLSPDDPSVKHALKDCTRDCMLKCPNPGCGGVHWASEGPLKANT</sequence>
<accession>A0A0G4GAJ8</accession>
<dbReference type="AlphaFoldDB" id="A0A0G4GAJ8"/>
<proteinExistence type="predicted"/>
<reference evidence="2 3" key="1">
    <citation type="submission" date="2014-11" db="EMBL/GenBank/DDBJ databases">
        <authorList>
            <person name="Zhu J."/>
            <person name="Qi W."/>
            <person name="Song R."/>
        </authorList>
    </citation>
    <scope>NUCLEOTIDE SEQUENCE [LARGE SCALE GENOMIC DNA]</scope>
</reference>
<feature type="region of interest" description="Disordered" evidence="1">
    <location>
        <begin position="93"/>
        <end position="115"/>
    </location>
</feature>
<dbReference type="EMBL" id="CDMY01000610">
    <property type="protein sequence ID" value="CEM26016.1"/>
    <property type="molecule type" value="Genomic_DNA"/>
</dbReference>
<dbReference type="VEuPathDB" id="CryptoDB:Vbra_22722"/>
<dbReference type="InParanoid" id="A0A0G4GAJ8"/>
<dbReference type="PhylomeDB" id="A0A0G4GAJ8"/>
<feature type="compositionally biased region" description="Low complexity" evidence="1">
    <location>
        <begin position="94"/>
        <end position="113"/>
    </location>
</feature>
<evidence type="ECO:0000313" key="2">
    <source>
        <dbReference type="EMBL" id="CEM26016.1"/>
    </source>
</evidence>
<keyword evidence="3" id="KW-1185">Reference proteome</keyword>